<feature type="domain" description="Endonuclease/exonuclease/phosphatase" evidence="1">
    <location>
        <begin position="11"/>
        <end position="316"/>
    </location>
</feature>
<dbReference type="SUPFAM" id="SSF56219">
    <property type="entry name" value="DNase I-like"/>
    <property type="match status" value="1"/>
</dbReference>
<evidence type="ECO:0000313" key="3">
    <source>
        <dbReference type="Proteomes" id="UP001501456"/>
    </source>
</evidence>
<comment type="caution">
    <text evidence="2">The sequence shown here is derived from an EMBL/GenBank/DDBJ whole genome shotgun (WGS) entry which is preliminary data.</text>
</comment>
<accession>A0ABP7GU59</accession>
<dbReference type="InterPro" id="IPR005135">
    <property type="entry name" value="Endo/exonuclease/phosphatase"/>
</dbReference>
<dbReference type="Proteomes" id="UP001501456">
    <property type="component" value="Unassembled WGS sequence"/>
</dbReference>
<dbReference type="Pfam" id="PF19580">
    <property type="entry name" value="Exo_endo_phos_3"/>
    <property type="match status" value="1"/>
</dbReference>
<dbReference type="InterPro" id="IPR036691">
    <property type="entry name" value="Endo/exonu/phosph_ase_sf"/>
</dbReference>
<evidence type="ECO:0000259" key="1">
    <source>
        <dbReference type="Pfam" id="PF19580"/>
    </source>
</evidence>
<dbReference type="RefSeq" id="WP_344726588.1">
    <property type="nucleotide sequence ID" value="NZ_BAABBI010000001.1"/>
</dbReference>
<name>A0ABP7GU59_9FLAO</name>
<dbReference type="EMBL" id="BAABBI010000001">
    <property type="protein sequence ID" value="GAA3775289.1"/>
    <property type="molecule type" value="Genomic_DNA"/>
</dbReference>
<organism evidence="2 3">
    <name type="scientific">Corallibacter vietnamensis</name>
    <dbReference type="NCBI Taxonomy" id="904130"/>
    <lineage>
        <taxon>Bacteria</taxon>
        <taxon>Pseudomonadati</taxon>
        <taxon>Bacteroidota</taxon>
        <taxon>Flavobacteriia</taxon>
        <taxon>Flavobacteriales</taxon>
        <taxon>Flavobacteriaceae</taxon>
        <taxon>Corallibacter</taxon>
    </lineage>
</organism>
<keyword evidence="2" id="KW-0540">Nuclease</keyword>
<keyword evidence="2" id="KW-0378">Hydrolase</keyword>
<dbReference type="GO" id="GO:0004519">
    <property type="term" value="F:endonuclease activity"/>
    <property type="evidence" value="ECO:0007669"/>
    <property type="project" value="UniProtKB-KW"/>
</dbReference>
<sequence>MPDNLPKQLYTVAFYNLENLFDIYDDEMTNDNDFLPTSAKRWTHKRYQNKIRKLGYSISRIGLENTNNLPTIIGLAEVENSFVLDDLLNSTHLKDFPYDYIHYDSPDERGIDVALVFNKDVFTIENSETFPVHIYDEDGSIDYTRDILLVTGFINNERIHILVNHWPSRHGGETTTEIKRITAANSVTDIINTIKNEDSHAKIIVTGDFNDDPYSNSIKKLVSDNNLYNPMDTLLSDTLGTTSHNFSWSLFDQIMISTNFFETKADKLSLKSTHIFNADFLRQFHGRYKDTPFRTYVGKKYKGGYSDHFPVYMVLKTN</sequence>
<gene>
    <name evidence="2" type="ORF">GCM10022271_04300</name>
</gene>
<keyword evidence="2" id="KW-0255">Endonuclease</keyword>
<dbReference type="PANTHER" id="PTHR42834:SF1">
    <property type="entry name" value="ENDONUCLEASE_EXONUCLEASE_PHOSPHATASE FAMILY PROTEIN (AFU_ORTHOLOGUE AFUA_3G09210)"/>
    <property type="match status" value="1"/>
</dbReference>
<evidence type="ECO:0000313" key="2">
    <source>
        <dbReference type="EMBL" id="GAA3775289.1"/>
    </source>
</evidence>
<protein>
    <submittedName>
        <fullName evidence="2">Endonuclease</fullName>
    </submittedName>
</protein>
<proteinExistence type="predicted"/>
<keyword evidence="3" id="KW-1185">Reference proteome</keyword>
<dbReference type="Gene3D" id="3.60.10.10">
    <property type="entry name" value="Endonuclease/exonuclease/phosphatase"/>
    <property type="match status" value="1"/>
</dbReference>
<reference evidence="3" key="1">
    <citation type="journal article" date="2019" name="Int. J. Syst. Evol. Microbiol.">
        <title>The Global Catalogue of Microorganisms (GCM) 10K type strain sequencing project: providing services to taxonomists for standard genome sequencing and annotation.</title>
        <authorList>
            <consortium name="The Broad Institute Genomics Platform"/>
            <consortium name="The Broad Institute Genome Sequencing Center for Infectious Disease"/>
            <person name="Wu L."/>
            <person name="Ma J."/>
        </authorList>
    </citation>
    <scope>NUCLEOTIDE SEQUENCE [LARGE SCALE GENOMIC DNA]</scope>
    <source>
        <strain evidence="3">JCM 17525</strain>
    </source>
</reference>
<dbReference type="PANTHER" id="PTHR42834">
    <property type="entry name" value="ENDONUCLEASE/EXONUCLEASE/PHOSPHATASE FAMILY PROTEIN (AFU_ORTHOLOGUE AFUA_3G09210)"/>
    <property type="match status" value="1"/>
</dbReference>